<dbReference type="AlphaFoldDB" id="A0A2S7WDL5"/>
<name>A0A2S7WDL5_9FLAO</name>
<keyword evidence="4" id="KW-0677">Repeat</keyword>
<gene>
    <name evidence="9" type="ORF">BTO13_10770</name>
</gene>
<dbReference type="InterPro" id="IPR057275">
    <property type="entry name" value="Beta-barrel_GLAA-B_I"/>
</dbReference>
<evidence type="ECO:0000256" key="1">
    <source>
        <dbReference type="ARBA" id="ARBA00001255"/>
    </source>
</evidence>
<feature type="domain" description="GLAA-B beta-barrel" evidence="8">
    <location>
        <begin position="376"/>
        <end position="442"/>
    </location>
</feature>
<keyword evidence="10" id="KW-1185">Reference proteome</keyword>
<dbReference type="InterPro" id="IPR056441">
    <property type="entry name" value="Beta-barrel_GLAA-B_II"/>
</dbReference>
<comment type="caution">
    <text evidence="9">The sequence shown here is derived from an EMBL/GenBank/DDBJ whole genome shotgun (WGS) entry which is preliminary data.</text>
</comment>
<accession>A0A2S7WDL5</accession>
<keyword evidence="6" id="KW-0326">Glycosidase</keyword>
<dbReference type="Pfam" id="PF23763">
    <property type="entry name" value="Beta-barrel_GLAA-B_I"/>
    <property type="match status" value="1"/>
</dbReference>
<evidence type="ECO:0000313" key="10">
    <source>
        <dbReference type="Proteomes" id="UP000237608"/>
    </source>
</evidence>
<evidence type="ECO:0000313" key="9">
    <source>
        <dbReference type="EMBL" id="PQJ75677.1"/>
    </source>
</evidence>
<evidence type="ECO:0000256" key="5">
    <source>
        <dbReference type="ARBA" id="ARBA00022801"/>
    </source>
</evidence>
<dbReference type="SUPFAM" id="SSF51126">
    <property type="entry name" value="Pectin lyase-like"/>
    <property type="match status" value="1"/>
</dbReference>
<dbReference type="SMART" id="SM00710">
    <property type="entry name" value="PbH1"/>
    <property type="match status" value="8"/>
</dbReference>
<dbReference type="InterPro" id="IPR006626">
    <property type="entry name" value="PbH1"/>
</dbReference>
<dbReference type="Proteomes" id="UP000237608">
    <property type="component" value="Unassembled WGS sequence"/>
</dbReference>
<protein>
    <submittedName>
        <fullName evidence="9">Uncharacterized protein</fullName>
    </submittedName>
</protein>
<dbReference type="GO" id="GO:0004557">
    <property type="term" value="F:alpha-galactosidase activity"/>
    <property type="evidence" value="ECO:0007669"/>
    <property type="project" value="UniProtKB-EC"/>
</dbReference>
<dbReference type="InterPro" id="IPR011050">
    <property type="entry name" value="Pectin_lyase_fold/virulence"/>
</dbReference>
<evidence type="ECO:0000256" key="2">
    <source>
        <dbReference type="ARBA" id="ARBA00001271"/>
    </source>
</evidence>
<evidence type="ECO:0000259" key="8">
    <source>
        <dbReference type="Pfam" id="PF23764"/>
    </source>
</evidence>
<dbReference type="Gene3D" id="2.160.20.10">
    <property type="entry name" value="Single-stranded right-handed beta-helix, Pectin lyase-like"/>
    <property type="match status" value="2"/>
</dbReference>
<keyword evidence="3" id="KW-0732">Signal</keyword>
<dbReference type="Pfam" id="PF23764">
    <property type="entry name" value="Beta-barrel_GLAA-B_II"/>
    <property type="match status" value="1"/>
</dbReference>
<keyword evidence="5" id="KW-0378">Hydrolase</keyword>
<comment type="catalytic activity">
    <reaction evidence="2">
        <text>Hydrolysis of terminal, non-reducing branched (1-&gt;3)-alpha-D-galactosidic residues, producing free D-galactose.</text>
        <dbReference type="EC" id="3.2.1.n1"/>
    </reaction>
</comment>
<reference evidence="9 10" key="1">
    <citation type="submission" date="2016-12" db="EMBL/GenBank/DDBJ databases">
        <title>Trade-off between light-utilization and light-protection in marine flavobacteria.</title>
        <authorList>
            <person name="Kumagai Y."/>
            <person name="Yoshizawa S."/>
            <person name="Kogure K."/>
            <person name="Iwasaki W."/>
        </authorList>
    </citation>
    <scope>NUCLEOTIDE SEQUENCE [LARGE SCALE GENOMIC DNA]</scope>
    <source>
        <strain evidence="9 10">KCTC 22729</strain>
    </source>
</reference>
<evidence type="ECO:0000256" key="4">
    <source>
        <dbReference type="ARBA" id="ARBA00022737"/>
    </source>
</evidence>
<dbReference type="InterPro" id="IPR012334">
    <property type="entry name" value="Pectin_lyas_fold"/>
</dbReference>
<evidence type="ECO:0000259" key="7">
    <source>
        <dbReference type="Pfam" id="PF23763"/>
    </source>
</evidence>
<dbReference type="EMBL" id="MSCL01000001">
    <property type="protein sequence ID" value="PQJ75677.1"/>
    <property type="molecule type" value="Genomic_DNA"/>
</dbReference>
<sequence length="644" mass="73227">MQKTHKTKRYTKTSLMKPIKIVIAFIAFFSVMTSYGQKVLNMKDFNIEGIKDVTPIVVKALEKCKEEGISTLIFPKGTYHFYPTFAPEFFCEIVNNDNGLKRTAFPLIDFHDFVVDGNGSDFIFHGKMIPFIIEKSSNIKITNLSIDWEVPFTLEGLVVANDSEKNTFDIEVKTPYVVEFERLYLSLEREDSPYERKFGKRFAMWEHDNLEIAESILWDPKTMAPMYHTNQYDTHERGVKAEELKKGLIRLKAEMKKLPPIGSIFVSKGDYLQNRTSPAVRIVTSKNLTFKDVNVHHAGSMGLIAERSENITLDGFNVVLKKGSGRMITSTADATHFCNVKGNITIKNCTFENMLDDGTNIHGTYVRVNKIIDEYTLAVETYHPHQNGFLFGEEGDLVQILDQKNLQITSEPMILKKVKRINEKISYLTFDKPITGKVEIYDGIENISWQPTAVIENNVIRNNRARSMILKTRKKVVVRNNHLSSQMASFRITGDLGLWNESSPSNDLLIENNVIENCVYGGNGAQAIFLIDPQYVDKKNFEGKYSKNITIRNNIIKTFDSSILVAMSVDGLTFENNQIIQTDTFKPIFPDAENVQIINCNNVLIKGNTYRKIDGKQTTITIDQKSTNVKVVKGDAFSKKSSKK</sequence>
<organism evidence="9 10">
    <name type="scientific">Polaribacter gangjinensis</name>
    <dbReference type="NCBI Taxonomy" id="574710"/>
    <lineage>
        <taxon>Bacteria</taxon>
        <taxon>Pseudomonadati</taxon>
        <taxon>Bacteroidota</taxon>
        <taxon>Flavobacteriia</taxon>
        <taxon>Flavobacteriales</taxon>
        <taxon>Flavobacteriaceae</taxon>
    </lineage>
</organism>
<evidence type="ECO:0000256" key="6">
    <source>
        <dbReference type="ARBA" id="ARBA00023295"/>
    </source>
</evidence>
<feature type="domain" description="GLAA-B beta-barrel" evidence="7">
    <location>
        <begin position="155"/>
        <end position="264"/>
    </location>
</feature>
<comment type="catalytic activity">
    <reaction evidence="1">
        <text>Hydrolysis of terminal, non-reducing alpha-D-galactose residues in alpha-D-galactosides, including galactose oligosaccharides, galactomannans and galactolipids.</text>
        <dbReference type="EC" id="3.2.1.22"/>
    </reaction>
</comment>
<proteinExistence type="predicted"/>
<evidence type="ECO:0000256" key="3">
    <source>
        <dbReference type="ARBA" id="ARBA00022729"/>
    </source>
</evidence>